<dbReference type="CDD" id="cd02440">
    <property type="entry name" value="AdoMet_MTases"/>
    <property type="match status" value="1"/>
</dbReference>
<evidence type="ECO:0000313" key="2">
    <source>
        <dbReference type="EMBL" id="GAA4441274.1"/>
    </source>
</evidence>
<dbReference type="Gene3D" id="3.40.50.150">
    <property type="entry name" value="Vaccinia Virus protein VP39"/>
    <property type="match status" value="1"/>
</dbReference>
<dbReference type="GO" id="GO:0032259">
    <property type="term" value="P:methylation"/>
    <property type="evidence" value="ECO:0007669"/>
    <property type="project" value="UniProtKB-KW"/>
</dbReference>
<dbReference type="SUPFAM" id="SSF53335">
    <property type="entry name" value="S-adenosyl-L-methionine-dependent methyltransferases"/>
    <property type="match status" value="1"/>
</dbReference>
<keyword evidence="2" id="KW-0808">Transferase</keyword>
<dbReference type="InterPro" id="IPR029063">
    <property type="entry name" value="SAM-dependent_MTases_sf"/>
</dbReference>
<dbReference type="Proteomes" id="UP001500552">
    <property type="component" value="Unassembled WGS sequence"/>
</dbReference>
<dbReference type="PANTHER" id="PTHR43861:SF1">
    <property type="entry name" value="TRANS-ACONITATE 2-METHYLTRANSFERASE"/>
    <property type="match status" value="1"/>
</dbReference>
<accession>A0ABP8M0F1</accession>
<organism evidence="2 3">
    <name type="scientific">Pontibacter saemangeumensis</name>
    <dbReference type="NCBI Taxonomy" id="1084525"/>
    <lineage>
        <taxon>Bacteria</taxon>
        <taxon>Pseudomonadati</taxon>
        <taxon>Bacteroidota</taxon>
        <taxon>Cytophagia</taxon>
        <taxon>Cytophagales</taxon>
        <taxon>Hymenobacteraceae</taxon>
        <taxon>Pontibacter</taxon>
    </lineage>
</organism>
<sequence>MLSRMDTDFRNKSTLEEIRERFDNDVDRFADLETGQQSTIDAPLSLDLITDAARRVNPDAQHLLDIGCGAGNYTLKMLAKLPGLNCTLVDLSRPMLDRASQRVQGATAGEVTAVQGDIRHIALPVGHYDIVLAGAVLHHLRGDADWEFVFGRIYGSLKPGGSFWISDLVTHNSTQIDALFQDRYGDYLARIGGADYRNKVLAYIQKEDSPRSVTYQLDLLKKTGFREVDILHKNSCFAAFGGVK</sequence>
<evidence type="ECO:0000313" key="3">
    <source>
        <dbReference type="Proteomes" id="UP001500552"/>
    </source>
</evidence>
<proteinExistence type="predicted"/>
<keyword evidence="2" id="KW-0489">Methyltransferase</keyword>
<dbReference type="Pfam" id="PF08242">
    <property type="entry name" value="Methyltransf_12"/>
    <property type="match status" value="1"/>
</dbReference>
<gene>
    <name evidence="2" type="ORF">GCM10023188_39610</name>
</gene>
<dbReference type="PANTHER" id="PTHR43861">
    <property type="entry name" value="TRANS-ACONITATE 2-METHYLTRANSFERASE-RELATED"/>
    <property type="match status" value="1"/>
</dbReference>
<name>A0ABP8M0F1_9BACT</name>
<dbReference type="RefSeq" id="WP_345161590.1">
    <property type="nucleotide sequence ID" value="NZ_BAABHC010000029.1"/>
</dbReference>
<feature type="domain" description="Methyltransferase type 12" evidence="1">
    <location>
        <begin position="64"/>
        <end position="162"/>
    </location>
</feature>
<comment type="caution">
    <text evidence="2">The sequence shown here is derived from an EMBL/GenBank/DDBJ whole genome shotgun (WGS) entry which is preliminary data.</text>
</comment>
<dbReference type="EMBL" id="BAABHC010000029">
    <property type="protein sequence ID" value="GAA4441274.1"/>
    <property type="molecule type" value="Genomic_DNA"/>
</dbReference>
<reference evidence="3" key="1">
    <citation type="journal article" date="2019" name="Int. J. Syst. Evol. Microbiol.">
        <title>The Global Catalogue of Microorganisms (GCM) 10K type strain sequencing project: providing services to taxonomists for standard genome sequencing and annotation.</title>
        <authorList>
            <consortium name="The Broad Institute Genomics Platform"/>
            <consortium name="The Broad Institute Genome Sequencing Center for Infectious Disease"/>
            <person name="Wu L."/>
            <person name="Ma J."/>
        </authorList>
    </citation>
    <scope>NUCLEOTIDE SEQUENCE [LARGE SCALE GENOMIC DNA]</scope>
    <source>
        <strain evidence="3">JCM 17926</strain>
    </source>
</reference>
<keyword evidence="3" id="KW-1185">Reference proteome</keyword>
<dbReference type="InterPro" id="IPR013217">
    <property type="entry name" value="Methyltransf_12"/>
</dbReference>
<dbReference type="GO" id="GO:0008168">
    <property type="term" value="F:methyltransferase activity"/>
    <property type="evidence" value="ECO:0007669"/>
    <property type="project" value="UniProtKB-KW"/>
</dbReference>
<evidence type="ECO:0000259" key="1">
    <source>
        <dbReference type="Pfam" id="PF08242"/>
    </source>
</evidence>
<protein>
    <submittedName>
        <fullName evidence="2">Class I SAM-dependent methyltransferase</fullName>
    </submittedName>
</protein>